<keyword evidence="1" id="KW-1133">Transmembrane helix</keyword>
<keyword evidence="1" id="KW-0472">Membrane</keyword>
<dbReference type="Proteomes" id="UP000176629">
    <property type="component" value="Unassembled WGS sequence"/>
</dbReference>
<feature type="transmembrane region" description="Helical" evidence="1">
    <location>
        <begin position="42"/>
        <end position="62"/>
    </location>
</feature>
<reference evidence="2 3" key="1">
    <citation type="journal article" date="2016" name="Nat. Commun.">
        <title>Thousands of microbial genomes shed light on interconnected biogeochemical processes in an aquifer system.</title>
        <authorList>
            <person name="Anantharaman K."/>
            <person name="Brown C.T."/>
            <person name="Hug L.A."/>
            <person name="Sharon I."/>
            <person name="Castelle C.J."/>
            <person name="Probst A.J."/>
            <person name="Thomas B.C."/>
            <person name="Singh A."/>
            <person name="Wilkins M.J."/>
            <person name="Karaoz U."/>
            <person name="Brodie E.L."/>
            <person name="Williams K.H."/>
            <person name="Hubbard S.S."/>
            <person name="Banfield J.F."/>
        </authorList>
    </citation>
    <scope>NUCLEOTIDE SEQUENCE [LARGE SCALE GENOMIC DNA]</scope>
</reference>
<proteinExistence type="predicted"/>
<accession>A0A1F6XIC3</accession>
<evidence type="ECO:0000256" key="1">
    <source>
        <dbReference type="SAM" id="Phobius"/>
    </source>
</evidence>
<dbReference type="AlphaFoldDB" id="A0A1F6XIC3"/>
<keyword evidence="1" id="KW-0812">Transmembrane</keyword>
<evidence type="ECO:0000313" key="2">
    <source>
        <dbReference type="EMBL" id="OGI93969.1"/>
    </source>
</evidence>
<evidence type="ECO:0000313" key="3">
    <source>
        <dbReference type="Proteomes" id="UP000176629"/>
    </source>
</evidence>
<dbReference type="EMBL" id="MFUX01000034">
    <property type="protein sequence ID" value="OGI93969.1"/>
    <property type="molecule type" value="Genomic_DNA"/>
</dbReference>
<sequence length="63" mass="7667">MFEFIFKIWYLIAILPFLIFLEGNDKLSDFLKKKNIYSDWDWYYGLLAILVILLVILLIMGYR</sequence>
<gene>
    <name evidence="2" type="ORF">A3A03_02970</name>
</gene>
<organism evidence="2 3">
    <name type="scientific">Candidatus Nomurabacteria bacterium RIFCSPLOWO2_01_FULL_40_18</name>
    <dbReference type="NCBI Taxonomy" id="1801773"/>
    <lineage>
        <taxon>Bacteria</taxon>
        <taxon>Candidatus Nomuraibacteriota</taxon>
    </lineage>
</organism>
<comment type="caution">
    <text evidence="2">The sequence shown here is derived from an EMBL/GenBank/DDBJ whole genome shotgun (WGS) entry which is preliminary data.</text>
</comment>
<name>A0A1F6XIC3_9BACT</name>
<feature type="transmembrane region" description="Helical" evidence="1">
    <location>
        <begin position="6"/>
        <end position="21"/>
    </location>
</feature>
<protein>
    <submittedName>
        <fullName evidence="2">Uncharacterized protein</fullName>
    </submittedName>
</protein>
<dbReference type="STRING" id="1801773.A3A03_02970"/>